<keyword evidence="1" id="KW-0732">Signal</keyword>
<keyword evidence="3" id="KW-1185">Reference proteome</keyword>
<feature type="chain" id="PRO_5045283369" description="Secreted protein" evidence="1">
    <location>
        <begin position="22"/>
        <end position="108"/>
    </location>
</feature>
<dbReference type="Proteomes" id="UP000614714">
    <property type="component" value="Unassembled WGS sequence"/>
</dbReference>
<evidence type="ECO:0000313" key="3">
    <source>
        <dbReference type="Proteomes" id="UP000614714"/>
    </source>
</evidence>
<dbReference type="EMBL" id="JAEMHL010000007">
    <property type="protein sequence ID" value="MBJ6751378.1"/>
    <property type="molecule type" value="Genomic_DNA"/>
</dbReference>
<feature type="signal peptide" evidence="1">
    <location>
        <begin position="1"/>
        <end position="21"/>
    </location>
</feature>
<protein>
    <recommendedName>
        <fullName evidence="4">Secreted protein</fullName>
    </recommendedName>
</protein>
<reference evidence="2 3" key="1">
    <citation type="submission" date="2020-12" db="EMBL/GenBank/DDBJ databases">
        <title>Geomonas sp. Red421, isolated from paddy soil.</title>
        <authorList>
            <person name="Xu Z."/>
            <person name="Zhang Z."/>
            <person name="Masuda Y."/>
            <person name="Itoh H."/>
            <person name="Senoo K."/>
        </authorList>
    </citation>
    <scope>NUCLEOTIDE SEQUENCE [LARGE SCALE GENOMIC DNA]</scope>
    <source>
        <strain evidence="2 3">Red421</strain>
    </source>
</reference>
<name>A0ABS0YGC9_9BACT</name>
<evidence type="ECO:0008006" key="4">
    <source>
        <dbReference type="Google" id="ProtNLM"/>
    </source>
</evidence>
<evidence type="ECO:0000313" key="2">
    <source>
        <dbReference type="EMBL" id="MBJ6751378.1"/>
    </source>
</evidence>
<organism evidence="2 3">
    <name type="scientific">Geomonas anaerohicana</name>
    <dbReference type="NCBI Taxonomy" id="2798583"/>
    <lineage>
        <taxon>Bacteria</taxon>
        <taxon>Pseudomonadati</taxon>
        <taxon>Thermodesulfobacteriota</taxon>
        <taxon>Desulfuromonadia</taxon>
        <taxon>Geobacterales</taxon>
        <taxon>Geobacteraceae</taxon>
        <taxon>Geomonas</taxon>
    </lineage>
</organism>
<proteinExistence type="predicted"/>
<accession>A0ABS0YGC9</accession>
<gene>
    <name evidence="2" type="ORF">JFN91_14260</name>
</gene>
<evidence type="ECO:0000256" key="1">
    <source>
        <dbReference type="SAM" id="SignalP"/>
    </source>
</evidence>
<dbReference type="RefSeq" id="WP_199389853.1">
    <property type="nucleotide sequence ID" value="NZ_JAEMHL010000007.1"/>
</dbReference>
<comment type="caution">
    <text evidence="2">The sequence shown here is derived from an EMBL/GenBank/DDBJ whole genome shotgun (WGS) entry which is preliminary data.</text>
</comment>
<sequence length="108" mass="11870">MKGIGFIVIFMLLQSSGNALCAVSSGNGSRDCVSSIGYIPPFRPVDRTHTPSIDSPSPTNHRMLFPTIPGRGYEIRSAFPAALFHSIANDGLYRWRTIYRGIIDNAVR</sequence>